<feature type="domain" description="Yippee" evidence="5">
    <location>
        <begin position="14"/>
        <end position="111"/>
    </location>
</feature>
<keyword evidence="7" id="KW-1185">Reference proteome</keyword>
<dbReference type="InterPro" id="IPR039058">
    <property type="entry name" value="Yippee_fam"/>
</dbReference>
<dbReference type="OrthoDB" id="6407410at2759"/>
<protein>
    <recommendedName>
        <fullName evidence="4">Protein yippee-like</fullName>
    </recommendedName>
</protein>
<dbReference type="InterPro" id="IPR004910">
    <property type="entry name" value="Yippee/Mis18/Cereblon"/>
</dbReference>
<accession>A0A068RJW1</accession>
<evidence type="ECO:0000259" key="5">
    <source>
        <dbReference type="PROSITE" id="PS51792"/>
    </source>
</evidence>
<keyword evidence="2" id="KW-0479">Metal-binding</keyword>
<reference evidence="6" key="1">
    <citation type="submission" date="2013-08" db="EMBL/GenBank/DDBJ databases">
        <title>Gene expansion shapes genome architecture in the human pathogen Lichtheimia corymbifera: an evolutionary genomics analysis in the ancient terrestrial Mucorales (Mucoromycotina).</title>
        <authorList>
            <person name="Schwartze V.U."/>
            <person name="Winter S."/>
            <person name="Shelest E."/>
            <person name="Marcet-Houben M."/>
            <person name="Horn F."/>
            <person name="Wehner S."/>
            <person name="Hoffmann K."/>
            <person name="Riege K."/>
            <person name="Sammeth M."/>
            <person name="Nowrousian M."/>
            <person name="Valiante V."/>
            <person name="Linde J."/>
            <person name="Jacobsen I.D."/>
            <person name="Marz M."/>
            <person name="Brakhage A.A."/>
            <person name="Gabaldon T."/>
            <person name="Bocker S."/>
            <person name="Voigt K."/>
        </authorList>
    </citation>
    <scope>NUCLEOTIDE SEQUENCE [LARGE SCALE GENOMIC DNA]</scope>
    <source>
        <strain evidence="6">FSU 9682</strain>
    </source>
</reference>
<name>A0A068RJW1_9FUNG</name>
<dbReference type="GO" id="GO:0046872">
    <property type="term" value="F:metal ion binding"/>
    <property type="evidence" value="ECO:0007669"/>
    <property type="project" value="UniProtKB-KW"/>
</dbReference>
<dbReference type="EMBL" id="CBTN010000003">
    <property type="protein sequence ID" value="CDH49261.1"/>
    <property type="molecule type" value="Genomic_DNA"/>
</dbReference>
<dbReference type="AlphaFoldDB" id="A0A068RJW1"/>
<evidence type="ECO:0000256" key="3">
    <source>
        <dbReference type="ARBA" id="ARBA00022833"/>
    </source>
</evidence>
<evidence type="ECO:0000313" key="7">
    <source>
        <dbReference type="Proteomes" id="UP000027586"/>
    </source>
</evidence>
<organism evidence="6 7">
    <name type="scientific">Lichtheimia corymbifera JMRC:FSU:9682</name>
    <dbReference type="NCBI Taxonomy" id="1263082"/>
    <lineage>
        <taxon>Eukaryota</taxon>
        <taxon>Fungi</taxon>
        <taxon>Fungi incertae sedis</taxon>
        <taxon>Mucoromycota</taxon>
        <taxon>Mucoromycotina</taxon>
        <taxon>Mucoromycetes</taxon>
        <taxon>Mucorales</taxon>
        <taxon>Lichtheimiaceae</taxon>
        <taxon>Lichtheimia</taxon>
    </lineage>
</organism>
<dbReference type="InterPro" id="IPR034751">
    <property type="entry name" value="Yippee"/>
</dbReference>
<dbReference type="PROSITE" id="PS51792">
    <property type="entry name" value="YIPPEE"/>
    <property type="match status" value="1"/>
</dbReference>
<dbReference type="Pfam" id="PF03226">
    <property type="entry name" value="Yippee-Mis18"/>
    <property type="match status" value="1"/>
</dbReference>
<evidence type="ECO:0000313" key="6">
    <source>
        <dbReference type="EMBL" id="CDH49261.1"/>
    </source>
</evidence>
<dbReference type="PANTHER" id="PTHR13848">
    <property type="entry name" value="PROTEIN YIPPEE-LIKE CG15309-RELATED"/>
    <property type="match status" value="1"/>
</dbReference>
<dbReference type="Proteomes" id="UP000027586">
    <property type="component" value="Unassembled WGS sequence"/>
</dbReference>
<evidence type="ECO:0000256" key="2">
    <source>
        <dbReference type="ARBA" id="ARBA00022723"/>
    </source>
</evidence>
<dbReference type="VEuPathDB" id="FungiDB:LCOR_01011.1"/>
<dbReference type="STRING" id="1263082.A0A068RJW1"/>
<gene>
    <name evidence="6" type="ORF">LCOR_01011.1</name>
</gene>
<comment type="caution">
    <text evidence="6">The sequence shown here is derived from an EMBL/GenBank/DDBJ whole genome shotgun (WGS) entry which is preliminary data.</text>
</comment>
<proteinExistence type="inferred from homology"/>
<evidence type="ECO:0000256" key="4">
    <source>
        <dbReference type="RuleBase" id="RU110713"/>
    </source>
</evidence>
<evidence type="ECO:0000256" key="1">
    <source>
        <dbReference type="ARBA" id="ARBA00005613"/>
    </source>
</evidence>
<keyword evidence="3" id="KW-0862">Zinc</keyword>
<comment type="similarity">
    <text evidence="1 4">Belongs to the yippee family.</text>
</comment>
<sequence>MVSKRHPTYLSDNRIYTCSTCHSHLLSHDGIISRAFQGRHGPAFLVDRVVNVSIGVKEERMLMTGMHTVADISCKVCATKLGWKYLHAFEEAQKYKENKYIVEKAKVSKESIWDF</sequence>